<proteinExistence type="predicted"/>
<dbReference type="OrthoDB" id="3787127at2759"/>
<evidence type="ECO:0000256" key="2">
    <source>
        <dbReference type="SAM" id="Phobius"/>
    </source>
</evidence>
<evidence type="ECO:0000313" key="3">
    <source>
        <dbReference type="EMBL" id="KAF2871240.1"/>
    </source>
</evidence>
<keyword evidence="2" id="KW-0812">Transmembrane</keyword>
<feature type="compositionally biased region" description="Basic and acidic residues" evidence="1">
    <location>
        <begin position="413"/>
        <end position="426"/>
    </location>
</feature>
<comment type="caution">
    <text evidence="3">The sequence shown here is derived from an EMBL/GenBank/DDBJ whole genome shotgun (WGS) entry which is preliminary data.</text>
</comment>
<feature type="region of interest" description="Disordered" evidence="1">
    <location>
        <begin position="82"/>
        <end position="103"/>
    </location>
</feature>
<feature type="region of interest" description="Disordered" evidence="1">
    <location>
        <begin position="286"/>
        <end position="337"/>
    </location>
</feature>
<feature type="transmembrane region" description="Helical" evidence="2">
    <location>
        <begin position="153"/>
        <end position="176"/>
    </location>
</feature>
<gene>
    <name evidence="3" type="ORF">BDV95DRAFT_57756</name>
</gene>
<feature type="compositionally biased region" description="Low complexity" evidence="1">
    <location>
        <begin position="245"/>
        <end position="262"/>
    </location>
</feature>
<accession>A0A7C8M5M2</accession>
<keyword evidence="2" id="KW-0472">Membrane</keyword>
<dbReference type="AlphaFoldDB" id="A0A7C8M5M2"/>
<reference evidence="3 4" key="1">
    <citation type="submission" date="2020-01" db="EMBL/GenBank/DDBJ databases">
        <authorList>
            <consortium name="DOE Joint Genome Institute"/>
            <person name="Haridas S."/>
            <person name="Albert R."/>
            <person name="Binder M."/>
            <person name="Bloem J."/>
            <person name="Labutti K."/>
            <person name="Salamov A."/>
            <person name="Andreopoulos B."/>
            <person name="Baker S.E."/>
            <person name="Barry K."/>
            <person name="Bills G."/>
            <person name="Bluhm B.H."/>
            <person name="Cannon C."/>
            <person name="Castanera R."/>
            <person name="Culley D.E."/>
            <person name="Daum C."/>
            <person name="Ezra D."/>
            <person name="Gonzalez J.B."/>
            <person name="Henrissat B."/>
            <person name="Kuo A."/>
            <person name="Liang C."/>
            <person name="Lipzen A."/>
            <person name="Lutzoni F."/>
            <person name="Magnuson J."/>
            <person name="Mondo S."/>
            <person name="Nolan M."/>
            <person name="Ohm R."/>
            <person name="Pangilinan J."/>
            <person name="Park H.-J.H."/>
            <person name="Ramirez L."/>
            <person name="Alfaro M."/>
            <person name="Sun H."/>
            <person name="Tritt A."/>
            <person name="Yoshinaga Y."/>
            <person name="Zwiers L.-H.L."/>
            <person name="Turgeon B.G."/>
            <person name="Goodwin S.B."/>
            <person name="Spatafora J.W."/>
            <person name="Crous P.W."/>
            <person name="Grigoriev I.V."/>
        </authorList>
    </citation>
    <scope>NUCLEOTIDE SEQUENCE [LARGE SCALE GENOMIC DNA]</scope>
    <source>
        <strain evidence="3 4">CBS 611.86</strain>
    </source>
</reference>
<dbReference type="Proteomes" id="UP000481861">
    <property type="component" value="Unassembled WGS sequence"/>
</dbReference>
<evidence type="ECO:0000313" key="4">
    <source>
        <dbReference type="Proteomes" id="UP000481861"/>
    </source>
</evidence>
<dbReference type="EMBL" id="JAADJZ010000012">
    <property type="protein sequence ID" value="KAF2871240.1"/>
    <property type="molecule type" value="Genomic_DNA"/>
</dbReference>
<feature type="compositionally biased region" description="Low complexity" evidence="1">
    <location>
        <begin position="83"/>
        <end position="95"/>
    </location>
</feature>
<sequence length="464" mass="50153">MAPAAWGRARWDAISVGKAGNVIVGTATVTTTTTTLTTTHQPRTVFVTRSEVEAEASSVVGTFHSASESAFQTIAVSSPRTFSSATHHASTTTTSNYPRPSPPRFLYPDPIVPHQHRDQHHILSHNASLAASLPHPYILGKMASDLDFPPVPLALQFLIFGFMVAGVLWAGVVFTVNFPPQGWVRRGSAELDDDSRSATTNTCTGNNRRWCTRLRASWRLQTYDCSNHSKKAKPIDKPSRYARLPVSDSSPASSSPMSSSSGISLATISPQVSAYSLDHSDRVASLKRRRPGVLQSSPTSPWNTSCNSESTPNAAEAQSPHPPLFTSTPGTPTFPRSFPSSPLNPYLSVPAVLSRSSAEWLRARESFFANSTVESSTPSRLSSSAPQEQTAHLFDEAEDLEAQTAPLLGGARAEGKPDRREKRGSARWLDRVDEAVNRAVDRVARWTDDGGGDEGLLLPVAREA</sequence>
<name>A0A7C8M5M2_9PLEO</name>
<feature type="compositionally biased region" description="Polar residues" evidence="1">
    <location>
        <begin position="294"/>
        <end position="313"/>
    </location>
</feature>
<keyword evidence="2" id="KW-1133">Transmembrane helix</keyword>
<feature type="region of interest" description="Disordered" evidence="1">
    <location>
        <begin position="228"/>
        <end position="262"/>
    </location>
</feature>
<feature type="compositionally biased region" description="Low complexity" evidence="1">
    <location>
        <begin position="324"/>
        <end position="337"/>
    </location>
</feature>
<evidence type="ECO:0000256" key="1">
    <source>
        <dbReference type="SAM" id="MobiDB-lite"/>
    </source>
</evidence>
<keyword evidence="4" id="KW-1185">Reference proteome</keyword>
<protein>
    <submittedName>
        <fullName evidence="3">Uncharacterized protein</fullName>
    </submittedName>
</protein>
<feature type="region of interest" description="Disordered" evidence="1">
    <location>
        <begin position="403"/>
        <end position="426"/>
    </location>
</feature>
<organism evidence="3 4">
    <name type="scientific">Massariosphaeria phaeospora</name>
    <dbReference type="NCBI Taxonomy" id="100035"/>
    <lineage>
        <taxon>Eukaryota</taxon>
        <taxon>Fungi</taxon>
        <taxon>Dikarya</taxon>
        <taxon>Ascomycota</taxon>
        <taxon>Pezizomycotina</taxon>
        <taxon>Dothideomycetes</taxon>
        <taxon>Pleosporomycetidae</taxon>
        <taxon>Pleosporales</taxon>
        <taxon>Pleosporales incertae sedis</taxon>
        <taxon>Massariosphaeria</taxon>
    </lineage>
</organism>